<evidence type="ECO:0000313" key="2">
    <source>
        <dbReference type="EMBL" id="CDK12462.1"/>
    </source>
</evidence>
<keyword evidence="1" id="KW-1133">Transmembrane helix</keyword>
<accession>W6MES8</accession>
<sequence>SSCHSIDNNLISTYFVSSKMQLKVCVLVCLVALAVGYPSNGGGSETCRYWCKTPEDQAYCCEGNDEPAGPVGTKIGDCP</sequence>
<proteinExistence type="predicted"/>
<keyword evidence="1" id="KW-0472">Membrane</keyword>
<feature type="non-terminal residue" evidence="2">
    <location>
        <position position="79"/>
    </location>
</feature>
<organism evidence="2">
    <name type="scientific">Pagurus bernhardus</name>
    <name type="common">Common hermit crab</name>
    <name type="synonym">Eupagurus bernhardus</name>
    <dbReference type="NCBI Taxonomy" id="174397"/>
    <lineage>
        <taxon>Eukaryota</taxon>
        <taxon>Metazoa</taxon>
        <taxon>Ecdysozoa</taxon>
        <taxon>Arthropoda</taxon>
        <taxon>Crustacea</taxon>
        <taxon>Multicrustacea</taxon>
        <taxon>Malacostraca</taxon>
        <taxon>Eumalacostraca</taxon>
        <taxon>Eucarida</taxon>
        <taxon>Decapoda</taxon>
        <taxon>Pleocyemata</taxon>
        <taxon>Anomura</taxon>
        <taxon>Paguroidea</taxon>
        <taxon>Paguridae</taxon>
        <taxon>Pagurus</taxon>
    </lineage>
</organism>
<protein>
    <submittedName>
        <fullName evidence="2">Crustin-like-9 protein</fullName>
    </submittedName>
</protein>
<dbReference type="AlphaFoldDB" id="W6MES8"/>
<keyword evidence="1" id="KW-0812">Transmembrane</keyword>
<dbReference type="EMBL" id="HABX01000018">
    <property type="protein sequence ID" value="CDK12462.1"/>
    <property type="molecule type" value="Transcribed_RNA"/>
</dbReference>
<evidence type="ECO:0000256" key="1">
    <source>
        <dbReference type="SAM" id="Phobius"/>
    </source>
</evidence>
<feature type="non-terminal residue" evidence="2">
    <location>
        <position position="1"/>
    </location>
</feature>
<name>W6MES8_PAGBR</name>
<feature type="transmembrane region" description="Helical" evidence="1">
    <location>
        <begin position="20"/>
        <end position="38"/>
    </location>
</feature>
<reference evidence="2" key="1">
    <citation type="submission" date="2013-06" db="EMBL/GenBank/DDBJ databases">
        <authorList>
            <person name="Groh K."/>
        </authorList>
    </citation>
    <scope>NUCLEOTIDE SEQUENCE</scope>
    <source>
        <tissue evidence="2">Antennules</tissue>
    </source>
</reference>
<reference evidence="2" key="2">
    <citation type="submission" date="2014-02" db="EMBL/GenBank/DDBJ databases">
        <title>The hermit crab's nose antennal transcriptomics.</title>
        <authorList>
            <person name="Groh K.C."/>
            <person name="Vogel H."/>
            <person name="Stensmyr M.C."/>
            <person name="Grosse-Wilde E."/>
            <person name="Hansson B.S."/>
        </authorList>
    </citation>
    <scope>NUCLEOTIDE SEQUENCE</scope>
    <source>
        <tissue evidence="2">Antennules</tissue>
    </source>
</reference>
<gene>
    <name evidence="2" type="primary">crustin-like-9</name>
</gene>